<evidence type="ECO:0000259" key="2">
    <source>
        <dbReference type="Pfam" id="PF13511"/>
    </source>
</evidence>
<dbReference type="STRING" id="595494.Tola_0458"/>
<reference evidence="3 4" key="2">
    <citation type="journal article" date="2011" name="Stand. Genomic Sci.">
        <title>Complete genome sequence of Tolumonas auensis type strain (TA 4).</title>
        <authorList>
            <person name="Chertkov O."/>
            <person name="Copeland A."/>
            <person name="Lucas S."/>
            <person name="Lapidus A."/>
            <person name="Berry K.W."/>
            <person name="Detter J.C."/>
            <person name="Del Rio T.G."/>
            <person name="Hammon N."/>
            <person name="Dalin E."/>
            <person name="Tice H."/>
            <person name="Pitluck S."/>
            <person name="Richardson P."/>
            <person name="Bruce D."/>
            <person name="Goodwin L."/>
            <person name="Han C."/>
            <person name="Tapia R."/>
            <person name="Saunders E."/>
            <person name="Schmutz J."/>
            <person name="Brettin T."/>
            <person name="Larimer F."/>
            <person name="Land M."/>
            <person name="Hauser L."/>
            <person name="Spring S."/>
            <person name="Rohde M."/>
            <person name="Kyrpides N.C."/>
            <person name="Ivanova N."/>
            <person name="Goker M."/>
            <person name="Beller H.R."/>
            <person name="Klenk H.P."/>
            <person name="Woyke T."/>
        </authorList>
    </citation>
    <scope>NUCLEOTIDE SEQUENCE [LARGE SCALE GENOMIC DNA]</scope>
    <source>
        <strain evidence="4">DSM 9187 / TA4</strain>
    </source>
</reference>
<dbReference type="EMBL" id="CP001616">
    <property type="protein sequence ID" value="ACQ92087.1"/>
    <property type="molecule type" value="Genomic_DNA"/>
</dbReference>
<feature type="signal peptide" evidence="1">
    <location>
        <begin position="1"/>
        <end position="19"/>
    </location>
</feature>
<proteinExistence type="predicted"/>
<dbReference type="InterPro" id="IPR025392">
    <property type="entry name" value="DUF4124"/>
</dbReference>
<protein>
    <recommendedName>
        <fullName evidence="2">DUF4124 domain-containing protein</fullName>
    </recommendedName>
</protein>
<dbReference type="KEGG" id="tau:Tola_0458"/>
<evidence type="ECO:0000313" key="4">
    <source>
        <dbReference type="Proteomes" id="UP000009073"/>
    </source>
</evidence>
<name>C4L9V8_TOLAT</name>
<dbReference type="Pfam" id="PF13511">
    <property type="entry name" value="DUF4124"/>
    <property type="match status" value="1"/>
</dbReference>
<dbReference type="eggNOG" id="ENOG5032YZ5">
    <property type="taxonomic scope" value="Bacteria"/>
</dbReference>
<feature type="chain" id="PRO_5002940335" description="DUF4124 domain-containing protein" evidence="1">
    <location>
        <begin position="20"/>
        <end position="180"/>
    </location>
</feature>
<dbReference type="HOGENOM" id="CLU_110739_1_1_6"/>
<dbReference type="Proteomes" id="UP000009073">
    <property type="component" value="Chromosome"/>
</dbReference>
<keyword evidence="1" id="KW-0732">Signal</keyword>
<organism evidence="3 4">
    <name type="scientific">Tolumonas auensis (strain DSM 9187 / NBRC 110442 / TA 4)</name>
    <dbReference type="NCBI Taxonomy" id="595494"/>
    <lineage>
        <taxon>Bacteria</taxon>
        <taxon>Pseudomonadati</taxon>
        <taxon>Pseudomonadota</taxon>
        <taxon>Gammaproteobacteria</taxon>
        <taxon>Aeromonadales</taxon>
        <taxon>Aeromonadaceae</taxon>
        <taxon>Tolumonas</taxon>
    </lineage>
</organism>
<evidence type="ECO:0000256" key="1">
    <source>
        <dbReference type="SAM" id="SignalP"/>
    </source>
</evidence>
<keyword evidence="4" id="KW-1185">Reference proteome</keyword>
<dbReference type="RefSeq" id="WP_012728686.1">
    <property type="nucleotide sequence ID" value="NC_012691.1"/>
</dbReference>
<feature type="domain" description="DUF4124" evidence="2">
    <location>
        <begin position="14"/>
        <end position="66"/>
    </location>
</feature>
<dbReference type="OrthoDB" id="7062774at2"/>
<evidence type="ECO:0000313" key="3">
    <source>
        <dbReference type="EMBL" id="ACQ92087.1"/>
    </source>
</evidence>
<gene>
    <name evidence="3" type="ordered locus">Tola_0458</name>
</gene>
<dbReference type="AlphaFoldDB" id="C4L9V8"/>
<reference evidence="4" key="1">
    <citation type="submission" date="2009-05" db="EMBL/GenBank/DDBJ databases">
        <title>Complete sequence of Tolumonas auensis DSM 9187.</title>
        <authorList>
            <consortium name="US DOE Joint Genome Institute"/>
            <person name="Lucas S."/>
            <person name="Copeland A."/>
            <person name="Lapidus A."/>
            <person name="Glavina del Rio T."/>
            <person name="Tice H."/>
            <person name="Bruce D."/>
            <person name="Goodwin L."/>
            <person name="Pitluck S."/>
            <person name="Chertkov O."/>
            <person name="Brettin T."/>
            <person name="Detter J.C."/>
            <person name="Han C."/>
            <person name="Larimer F."/>
            <person name="Land M."/>
            <person name="Hauser L."/>
            <person name="Kyrpides N."/>
            <person name="Mikhailova N."/>
            <person name="Spring S."/>
            <person name="Beller H."/>
        </authorList>
    </citation>
    <scope>NUCLEOTIDE SEQUENCE [LARGE SCALE GENOMIC DNA]</scope>
    <source>
        <strain evidence="4">DSM 9187 / TA4</strain>
    </source>
</reference>
<sequence length="180" mass="19876">MKRISGIWLALGLSWAVQAADENANVYYWTDAQGVMHFSDRPVPGKQMQRMQIEIANPPASNPNPVIDTSAQDQKETPPTIAYSLSISSPLTEQTIRDNEGRITVQNQLTPAIPEEDPAELFLYVDENRYPCDAASLSCQVSDIDRGAHQLRTELVSKSGKILASSGTVTVYLFRVIAVR</sequence>
<accession>C4L9V8</accession>